<dbReference type="Pfam" id="PF00501">
    <property type="entry name" value="AMP-binding"/>
    <property type="match status" value="1"/>
</dbReference>
<reference evidence="3 4" key="1">
    <citation type="submission" date="2019-03" db="EMBL/GenBank/DDBJ databases">
        <title>The genome sequence of a newly discovered highly antifungal drug resistant Aspergillus species, Aspergillus tanneri NIH 1004.</title>
        <authorList>
            <person name="Mounaud S."/>
            <person name="Singh I."/>
            <person name="Joardar V."/>
            <person name="Pakala S."/>
            <person name="Pakala S."/>
            <person name="Venepally P."/>
            <person name="Hoover J."/>
            <person name="Nierman W."/>
            <person name="Chung J."/>
            <person name="Losada L."/>
        </authorList>
    </citation>
    <scope>NUCLEOTIDE SEQUENCE [LARGE SCALE GENOMIC DNA]</scope>
    <source>
        <strain evidence="3 4">NIH1004</strain>
    </source>
</reference>
<dbReference type="PANTHER" id="PTHR43201">
    <property type="entry name" value="ACYL-COA SYNTHETASE"/>
    <property type="match status" value="1"/>
</dbReference>
<sequence>MGCLVLFTSGTTGPPKGVVLPRRTFYLKPDRFWEILREGKITEMSVSPTLLRELKAYYIENISELPAEDRDKYINGARSLQAVYTSGSTLHPSTQQFFADLTGMPIINAFGITEMGGGLMLTPSGSAFVEGYVGKLIPGVTVKLSNGDHGEILAKSPNMFTHYIGDEEATCAAFDDEGFYKTGDHAHRVGDDYYFDGRVSCDWIRFHEYTISVLEVEHCLMDLPYISESHVLPVLDREAGGQVAALVRLRKQDTYRDRSEVVSLRTIRAELAASGMVSYKLPTLLRVLQDGEQVPLTASGKVMKKECLRNYFNVSGYLPEPYAMDGVEYWGNKLDLDTSSRLFDWGGL</sequence>
<feature type="domain" description="AMP-dependent synthetase/ligase" evidence="2">
    <location>
        <begin position="19"/>
        <end position="163"/>
    </location>
</feature>
<dbReference type="SUPFAM" id="SSF56801">
    <property type="entry name" value="Acetyl-CoA synthetase-like"/>
    <property type="match status" value="1"/>
</dbReference>
<accession>A0A4S3J6Y8</accession>
<evidence type="ECO:0000313" key="4">
    <source>
        <dbReference type="Proteomes" id="UP000308092"/>
    </source>
</evidence>
<evidence type="ECO:0000313" key="3">
    <source>
        <dbReference type="EMBL" id="THC90660.1"/>
    </source>
</evidence>
<dbReference type="CDD" id="cd04433">
    <property type="entry name" value="AFD_class_I"/>
    <property type="match status" value="1"/>
</dbReference>
<evidence type="ECO:0000256" key="1">
    <source>
        <dbReference type="ARBA" id="ARBA00006432"/>
    </source>
</evidence>
<protein>
    <recommendedName>
        <fullName evidence="2">AMP-dependent synthetase/ligase domain-containing protein</fullName>
    </recommendedName>
</protein>
<dbReference type="GO" id="GO:0006631">
    <property type="term" value="P:fatty acid metabolic process"/>
    <property type="evidence" value="ECO:0007669"/>
    <property type="project" value="TreeGrafter"/>
</dbReference>
<name>A0A4S3J6Y8_9EURO</name>
<proteinExistence type="inferred from homology"/>
<organism evidence="3 4">
    <name type="scientific">Aspergillus tanneri</name>
    <dbReference type="NCBI Taxonomy" id="1220188"/>
    <lineage>
        <taxon>Eukaryota</taxon>
        <taxon>Fungi</taxon>
        <taxon>Dikarya</taxon>
        <taxon>Ascomycota</taxon>
        <taxon>Pezizomycotina</taxon>
        <taxon>Eurotiomycetes</taxon>
        <taxon>Eurotiomycetidae</taxon>
        <taxon>Eurotiales</taxon>
        <taxon>Aspergillaceae</taxon>
        <taxon>Aspergillus</taxon>
        <taxon>Aspergillus subgen. Circumdati</taxon>
    </lineage>
</organism>
<gene>
    <name evidence="3" type="ORF">EYZ11_009885</name>
</gene>
<keyword evidence="4" id="KW-1185">Reference proteome</keyword>
<dbReference type="Proteomes" id="UP000308092">
    <property type="component" value="Unassembled WGS sequence"/>
</dbReference>
<dbReference type="Gene3D" id="3.30.300.30">
    <property type="match status" value="1"/>
</dbReference>
<dbReference type="GO" id="GO:0031956">
    <property type="term" value="F:medium-chain fatty acid-CoA ligase activity"/>
    <property type="evidence" value="ECO:0007669"/>
    <property type="project" value="TreeGrafter"/>
</dbReference>
<dbReference type="AlphaFoldDB" id="A0A4S3J6Y8"/>
<dbReference type="InterPro" id="IPR000873">
    <property type="entry name" value="AMP-dep_synth/lig_dom"/>
</dbReference>
<dbReference type="STRING" id="1220188.A0A4S3J6Y8"/>
<dbReference type="InterPro" id="IPR020845">
    <property type="entry name" value="AMP-binding_CS"/>
</dbReference>
<dbReference type="EMBL" id="SOSA01000496">
    <property type="protein sequence ID" value="THC90660.1"/>
    <property type="molecule type" value="Genomic_DNA"/>
</dbReference>
<comment type="caution">
    <text evidence="3">The sequence shown here is derived from an EMBL/GenBank/DDBJ whole genome shotgun (WGS) entry which is preliminary data.</text>
</comment>
<evidence type="ECO:0000259" key="2">
    <source>
        <dbReference type="Pfam" id="PF00501"/>
    </source>
</evidence>
<dbReference type="PROSITE" id="PS00455">
    <property type="entry name" value="AMP_BINDING"/>
    <property type="match status" value="1"/>
</dbReference>
<dbReference type="InterPro" id="IPR042099">
    <property type="entry name" value="ANL_N_sf"/>
</dbReference>
<dbReference type="VEuPathDB" id="FungiDB:EYZ11_009885"/>
<comment type="similarity">
    <text evidence="1">Belongs to the ATP-dependent AMP-binding enzyme family.</text>
</comment>
<dbReference type="InterPro" id="IPR045851">
    <property type="entry name" value="AMP-bd_C_sf"/>
</dbReference>
<dbReference type="PANTHER" id="PTHR43201:SF8">
    <property type="entry name" value="ACYL-COA SYNTHETASE FAMILY MEMBER 3"/>
    <property type="match status" value="1"/>
</dbReference>
<dbReference type="Gene3D" id="3.40.50.12780">
    <property type="entry name" value="N-terminal domain of ligase-like"/>
    <property type="match status" value="2"/>
</dbReference>